<evidence type="ECO:0000313" key="3">
    <source>
        <dbReference type="Proteomes" id="UP001152658"/>
    </source>
</evidence>
<dbReference type="Proteomes" id="UP001152658">
    <property type="component" value="Unassembled WGS sequence"/>
</dbReference>
<evidence type="ECO:0000313" key="2">
    <source>
        <dbReference type="EMBL" id="CAH8199306.1"/>
    </source>
</evidence>
<organism evidence="2 3">
    <name type="scientific">Vibrio aestuarianus</name>
    <dbReference type="NCBI Taxonomy" id="28171"/>
    <lineage>
        <taxon>Bacteria</taxon>
        <taxon>Pseudomonadati</taxon>
        <taxon>Pseudomonadota</taxon>
        <taxon>Gammaproteobacteria</taxon>
        <taxon>Vibrionales</taxon>
        <taxon>Vibrionaceae</taxon>
        <taxon>Vibrio</taxon>
    </lineage>
</organism>
<comment type="caution">
    <text evidence="2">The sequence shown here is derived from an EMBL/GenBank/DDBJ whole genome shotgun (WGS) entry which is preliminary data.</text>
</comment>
<keyword evidence="1" id="KW-0472">Membrane</keyword>
<accession>A0ABN8TKN4</accession>
<proteinExistence type="predicted"/>
<keyword evidence="3" id="KW-1185">Reference proteome</keyword>
<dbReference type="EMBL" id="CALYLK010000002">
    <property type="protein sequence ID" value="CAH8199306.1"/>
    <property type="molecule type" value="Genomic_DNA"/>
</dbReference>
<reference evidence="2" key="1">
    <citation type="submission" date="2022-06" db="EMBL/GenBank/DDBJ databases">
        <authorList>
            <person name="Goudenege D."/>
            <person name="Le Roux F."/>
        </authorList>
    </citation>
    <scope>NUCLEOTIDE SEQUENCE</scope>
    <source>
        <strain evidence="2">12-063</strain>
    </source>
</reference>
<protein>
    <submittedName>
        <fullName evidence="2">Membrane protein</fullName>
    </submittedName>
</protein>
<keyword evidence="1" id="KW-0812">Transmembrane</keyword>
<keyword evidence="1" id="KW-1133">Transmembrane helix</keyword>
<feature type="transmembrane region" description="Helical" evidence="1">
    <location>
        <begin position="6"/>
        <end position="26"/>
    </location>
</feature>
<name>A0ABN8TKN4_9VIBR</name>
<sequence length="31" mass="3522">MWSRDWADTVIVVAWVGIWSALVYLLPFAGV</sequence>
<evidence type="ECO:0000256" key="1">
    <source>
        <dbReference type="SAM" id="Phobius"/>
    </source>
</evidence>
<gene>
    <name evidence="2" type="ORF">VAE063_1010308</name>
</gene>